<proteinExistence type="predicted"/>
<evidence type="ECO:0000256" key="1">
    <source>
        <dbReference type="SAM" id="MobiDB-lite"/>
    </source>
</evidence>
<reference evidence="3" key="1">
    <citation type="journal article" date="2019" name="Int. J. Syst. Evol. Microbiol.">
        <title>The Global Catalogue of Microorganisms (GCM) 10K type strain sequencing project: providing services to taxonomists for standard genome sequencing and annotation.</title>
        <authorList>
            <consortium name="The Broad Institute Genomics Platform"/>
            <consortium name="The Broad Institute Genome Sequencing Center for Infectious Disease"/>
            <person name="Wu L."/>
            <person name="Ma J."/>
        </authorList>
    </citation>
    <scope>NUCLEOTIDE SEQUENCE [LARGE SCALE GENOMIC DNA]</scope>
    <source>
        <strain evidence="3">KACC 14249</strain>
    </source>
</reference>
<accession>A0ABW1JD27</accession>
<gene>
    <name evidence="2" type="ORF">ACFQDO_08900</name>
</gene>
<dbReference type="Proteomes" id="UP001596189">
    <property type="component" value="Unassembled WGS sequence"/>
</dbReference>
<evidence type="ECO:0000313" key="3">
    <source>
        <dbReference type="Proteomes" id="UP001596189"/>
    </source>
</evidence>
<keyword evidence="3" id="KW-1185">Reference proteome</keyword>
<evidence type="ECO:0000313" key="2">
    <source>
        <dbReference type="EMBL" id="MFC6007247.1"/>
    </source>
</evidence>
<dbReference type="EMBL" id="JBHSRD010000003">
    <property type="protein sequence ID" value="MFC6007247.1"/>
    <property type="molecule type" value="Genomic_DNA"/>
</dbReference>
<name>A0ABW1JD27_9ACTN</name>
<sequence length="66" mass="7161">MLGLLLGYVAAWVTPRRRPAHEGTYEAPVPQRIDLPSDVDLTLVGVPGRQRRSSPDLRSALPEGVG</sequence>
<feature type="region of interest" description="Disordered" evidence="1">
    <location>
        <begin position="45"/>
        <end position="66"/>
    </location>
</feature>
<protein>
    <submittedName>
        <fullName evidence="2">Uncharacterized protein</fullName>
    </submittedName>
</protein>
<comment type="caution">
    <text evidence="2">The sequence shown here is derived from an EMBL/GenBank/DDBJ whole genome shotgun (WGS) entry which is preliminary data.</text>
</comment>
<organism evidence="2 3">
    <name type="scientific">Angustibacter luteus</name>
    <dbReference type="NCBI Taxonomy" id="658456"/>
    <lineage>
        <taxon>Bacteria</taxon>
        <taxon>Bacillati</taxon>
        <taxon>Actinomycetota</taxon>
        <taxon>Actinomycetes</taxon>
        <taxon>Kineosporiales</taxon>
        <taxon>Kineosporiaceae</taxon>
    </lineage>
</organism>
<dbReference type="RefSeq" id="WP_345716055.1">
    <property type="nucleotide sequence ID" value="NZ_BAABFP010000004.1"/>
</dbReference>